<dbReference type="PANTHER" id="PTHR47505:SF1">
    <property type="entry name" value="DNA UTILIZATION PROTEIN YHGH"/>
    <property type="match status" value="1"/>
</dbReference>
<evidence type="ECO:0000256" key="1">
    <source>
        <dbReference type="ARBA" id="ARBA00008007"/>
    </source>
</evidence>
<dbReference type="CDD" id="cd06223">
    <property type="entry name" value="PRTases_typeI"/>
    <property type="match status" value="1"/>
</dbReference>
<dbReference type="EMBL" id="JX649891">
    <property type="protein sequence ID" value="AGC72063.1"/>
    <property type="molecule type" value="Genomic_DNA"/>
</dbReference>
<dbReference type="SUPFAM" id="SSF53271">
    <property type="entry name" value="PRTase-like"/>
    <property type="match status" value="1"/>
</dbReference>
<feature type="domain" description="Phosphoribosyltransferase" evidence="2">
    <location>
        <begin position="15"/>
        <end position="60"/>
    </location>
</feature>
<evidence type="ECO:0000313" key="3">
    <source>
        <dbReference type="EMBL" id="AGC72063.1"/>
    </source>
</evidence>
<dbReference type="Gene3D" id="3.40.50.2020">
    <property type="match status" value="1"/>
</dbReference>
<dbReference type="PANTHER" id="PTHR47505">
    <property type="entry name" value="DNA UTILIZATION PROTEIN YHGH"/>
    <property type="match status" value="1"/>
</dbReference>
<dbReference type="InterPro" id="IPR000836">
    <property type="entry name" value="PRTase_dom"/>
</dbReference>
<dbReference type="AlphaFoldDB" id="L7VY97"/>
<protein>
    <recommendedName>
        <fullName evidence="2">Phosphoribosyltransferase domain-containing protein</fullName>
    </recommendedName>
</protein>
<organism evidence="3">
    <name type="scientific">uncultured bacterium A1Q1_fos_291</name>
    <dbReference type="NCBI Taxonomy" id="1256570"/>
    <lineage>
        <taxon>Bacteria</taxon>
        <taxon>environmental samples</taxon>
    </lineage>
</organism>
<reference evidence="3" key="1">
    <citation type="submission" date="2012-09" db="EMBL/GenBank/DDBJ databases">
        <title>Metagenomic Characterization of a Microbial Community in Wastewater Detects High Levels of Antibiotic Resistance.</title>
        <authorList>
            <person name="Abrams M."/>
            <person name="Caldwell A."/>
            <person name="Vandaei E."/>
            <person name="Lee W."/>
            <person name="Perrott J."/>
            <person name="Khan S.Y."/>
            <person name="Ta J."/>
            <person name="Romero D."/>
            <person name="Nguyen V."/>
            <person name="Pourmand N."/>
            <person name="Ouverney C.C."/>
        </authorList>
    </citation>
    <scope>NUCLEOTIDE SEQUENCE</scope>
</reference>
<dbReference type="InterPro" id="IPR051910">
    <property type="entry name" value="ComF/GntX_DNA_util-trans"/>
</dbReference>
<evidence type="ECO:0000259" key="2">
    <source>
        <dbReference type="Pfam" id="PF00156"/>
    </source>
</evidence>
<dbReference type="Pfam" id="PF00156">
    <property type="entry name" value="Pribosyltran"/>
    <property type="match status" value="1"/>
</dbReference>
<accession>L7VY97</accession>
<comment type="similarity">
    <text evidence="1">Belongs to the ComF/GntX family.</text>
</comment>
<name>L7VY97_9BACT</name>
<sequence length="66" mass="6937">MSQRYENQSGALAVTHPSSVRGKRILIVDDVLTTGATCAEAARVLRDAGARSCTVAVLARVLDHSA</sequence>
<proteinExistence type="inferred from homology"/>
<dbReference type="InterPro" id="IPR029057">
    <property type="entry name" value="PRTase-like"/>
</dbReference>